<feature type="coiled-coil region" evidence="1">
    <location>
        <begin position="287"/>
        <end position="318"/>
    </location>
</feature>
<sequence>MIDSSFLSAKGKAIKELLFQRNGVVTIFAVVVLSALLLFVSVFIDYARIALLNTMTENAARAGVRSVLSAYDEALYERYGLFGRGGTSSDAIYRQTVDNNLASGSYASRSPVLRMVRPVLERTQMNPASTLGDHTVFRRQVLEEMKYKAPVDFTLELAKTFMPLSDAMKEATVTVGMLEQLKKLYEARQEKLDRVLGLQQAAAKAFSDSKLGKLVPADIGKLQDGAPDTAIGIARNYKGFAEQALALESQKDAPDTVVSDNLASYRKQADKLLSRLKPESDAVMKQHAELQVEAVQALADAERLNGQMQQIYDQAEQSADISGYKQAAAADGSSSQLAGSAVPSGQLSDMQEIRSMGDEVILPASWFEEYRNELSEQAAAYASLDMEIGGFSANLSDGLAHPAVPNDLLLEGALNMRVAYEQYDVQYVKAGSKLDQRKSKLSDQGVSEQLKQQQAQLSSLWKQSRAFLHTLTVLPQNDENVRTFQEVQALYQSNLRFNEMLRASLPSGDADSNQKAEEQSAAAAGLNESPPAAETSDTDNRQHADNTQSADEEADASFSLMNGIFGGVGDMLVKARDTVYFSEYAAGRFTSFSPQNIKAAVANGDTAELAQGVTLSNQELEYIIYGMVNPAANIAAAYSELFAVRYAVRTMEGLSVCKTAGHPLLILSCSLLYGVEKTAEDIHSFVEHGSAPLSKYVQAQVSYLDYLRLFLMLHGAGGDKQVSRMSAVIEHNTGAELASVPAALTGETTASVSLWFLPGVMRLLGTAGLLDGKVNDNRYETTKTIGWSYE</sequence>
<evidence type="ECO:0000313" key="5">
    <source>
        <dbReference type="Proteomes" id="UP000293568"/>
    </source>
</evidence>
<feature type="region of interest" description="Disordered" evidence="2">
    <location>
        <begin position="505"/>
        <end position="553"/>
    </location>
</feature>
<evidence type="ECO:0000256" key="1">
    <source>
        <dbReference type="SAM" id="Coils"/>
    </source>
</evidence>
<dbReference type="OrthoDB" id="2385264at2"/>
<keyword evidence="1" id="KW-0175">Coiled coil</keyword>
<name>A0A4P6EVQ9_9BACL</name>
<organism evidence="4 5">
    <name type="scientific">Paenibacillus protaetiae</name>
    <dbReference type="NCBI Taxonomy" id="2509456"/>
    <lineage>
        <taxon>Bacteria</taxon>
        <taxon>Bacillati</taxon>
        <taxon>Bacillota</taxon>
        <taxon>Bacilli</taxon>
        <taxon>Bacillales</taxon>
        <taxon>Paenibacillaceae</taxon>
        <taxon>Paenibacillus</taxon>
    </lineage>
</organism>
<feature type="transmembrane region" description="Helical" evidence="3">
    <location>
        <begin position="21"/>
        <end position="44"/>
    </location>
</feature>
<dbReference type="RefSeq" id="WP_129440633.1">
    <property type="nucleotide sequence ID" value="NZ_CP035492.1"/>
</dbReference>
<evidence type="ECO:0000256" key="2">
    <source>
        <dbReference type="SAM" id="MobiDB-lite"/>
    </source>
</evidence>
<keyword evidence="3" id="KW-0812">Transmembrane</keyword>
<keyword evidence="3" id="KW-0472">Membrane</keyword>
<evidence type="ECO:0000256" key="3">
    <source>
        <dbReference type="SAM" id="Phobius"/>
    </source>
</evidence>
<protein>
    <submittedName>
        <fullName evidence="4">Uncharacterized protein</fullName>
    </submittedName>
</protein>
<dbReference type="EMBL" id="CP035492">
    <property type="protein sequence ID" value="QAY66746.1"/>
    <property type="molecule type" value="Genomic_DNA"/>
</dbReference>
<keyword evidence="3" id="KW-1133">Transmembrane helix</keyword>
<accession>A0A4P6EVQ9</accession>
<reference evidence="4 5" key="1">
    <citation type="submission" date="2019-01" db="EMBL/GenBank/DDBJ databases">
        <title>Genome sequencing of strain FW100M-2.</title>
        <authorList>
            <person name="Heo J."/>
            <person name="Kim S.-J."/>
            <person name="Kim J.-S."/>
            <person name="Hong S.-B."/>
            <person name="Kwon S.-W."/>
        </authorList>
    </citation>
    <scope>NUCLEOTIDE SEQUENCE [LARGE SCALE GENOMIC DNA]</scope>
    <source>
        <strain evidence="4 5">FW100M-2</strain>
    </source>
</reference>
<dbReference type="Proteomes" id="UP000293568">
    <property type="component" value="Chromosome"/>
</dbReference>
<keyword evidence="5" id="KW-1185">Reference proteome</keyword>
<dbReference type="AlphaFoldDB" id="A0A4P6EVQ9"/>
<dbReference type="KEGG" id="pprt:ET464_10330"/>
<evidence type="ECO:0000313" key="4">
    <source>
        <dbReference type="EMBL" id="QAY66746.1"/>
    </source>
</evidence>
<proteinExistence type="predicted"/>
<gene>
    <name evidence="4" type="ORF">ET464_10330</name>
</gene>